<feature type="compositionally biased region" description="Basic and acidic residues" evidence="1">
    <location>
        <begin position="269"/>
        <end position="287"/>
    </location>
</feature>
<evidence type="ECO:0000313" key="3">
    <source>
        <dbReference type="Proteomes" id="UP000036403"/>
    </source>
</evidence>
<comment type="caution">
    <text evidence="2">The sequence shown here is derived from an EMBL/GenBank/DDBJ whole genome shotgun (WGS) entry which is preliminary data.</text>
</comment>
<gene>
    <name evidence="2" type="ORF">RF55_11710</name>
</gene>
<protein>
    <submittedName>
        <fullName evidence="2">KDa protein in nof-fb transposable element</fullName>
    </submittedName>
</protein>
<dbReference type="OrthoDB" id="8121183at2759"/>
<dbReference type="AlphaFoldDB" id="A0A0J7KEW9"/>
<dbReference type="PaxDb" id="67767-A0A0J7KEW9"/>
<proteinExistence type="predicted"/>
<dbReference type="Proteomes" id="UP000036403">
    <property type="component" value="Unassembled WGS sequence"/>
</dbReference>
<reference evidence="2 3" key="1">
    <citation type="submission" date="2015-04" db="EMBL/GenBank/DDBJ databases">
        <title>Lasius niger genome sequencing.</title>
        <authorList>
            <person name="Konorov E.A."/>
            <person name="Nikitin M.A."/>
            <person name="Kirill M.V."/>
            <person name="Chang P."/>
        </authorList>
    </citation>
    <scope>NUCLEOTIDE SEQUENCE [LARGE SCALE GENOMIC DNA]</scope>
    <source>
        <tissue evidence="2">Whole</tissue>
    </source>
</reference>
<keyword evidence="3" id="KW-1185">Reference proteome</keyword>
<dbReference type="EMBL" id="LBMM01008606">
    <property type="protein sequence ID" value="KMQ88746.1"/>
    <property type="molecule type" value="Genomic_DNA"/>
</dbReference>
<organism evidence="2 3">
    <name type="scientific">Lasius niger</name>
    <name type="common">Black garden ant</name>
    <dbReference type="NCBI Taxonomy" id="67767"/>
    <lineage>
        <taxon>Eukaryota</taxon>
        <taxon>Metazoa</taxon>
        <taxon>Ecdysozoa</taxon>
        <taxon>Arthropoda</taxon>
        <taxon>Hexapoda</taxon>
        <taxon>Insecta</taxon>
        <taxon>Pterygota</taxon>
        <taxon>Neoptera</taxon>
        <taxon>Endopterygota</taxon>
        <taxon>Hymenoptera</taxon>
        <taxon>Apocrita</taxon>
        <taxon>Aculeata</taxon>
        <taxon>Formicoidea</taxon>
        <taxon>Formicidae</taxon>
        <taxon>Formicinae</taxon>
        <taxon>Lasius</taxon>
        <taxon>Lasius</taxon>
    </lineage>
</organism>
<feature type="region of interest" description="Disordered" evidence="1">
    <location>
        <begin position="269"/>
        <end position="290"/>
    </location>
</feature>
<sequence length="548" mass="63394">MCMLRIDIAHLIKLVTRWPCLRKNLSSKHFFVRCVGILTNQTSVKEFRQLLIDILCVAFSEQDGEEDDPHSCHSSRQRLLNLMIPSDEVKTNDKNENFYIECDDFEQSFREEKESSRPIIKFLGEVENVAKGFVCKNGMLNPYFSEDFGKRLITLSEYFVLWTAVMPRLYDDKHTQQYQIMYTATSERSESYFKTLKHNILSAKNERVDKVVIKHLRALSGTVKLQAVEQESIRFNKKTQNVLFNEKINTIEDSFIDLSKSNKCTVQAKDDSSTSREKNINHTESSSKKSWYNCQKHTQNVQLSDIDKNSLTHIPQHVEPIVVEDDAGLSLRSTSDPIQTFNEQTENSFTLNTSPQFCSTRLEWTNQAVDKIEKKTDSRETLKDITLNVNAHLNKIENWKGLNKKKYRGTYLRPCPDLGKVKVINTCGFDALTHAVRCGIVDWIKYQQAVKELKTPFMMFVKKFTECGRNQEIYRSRAELIISIKPPSKENVVDCNLNIGNLANSLFGKEESVQYQLECPKCKSTKIVSYKTIMYFFKDVIMITDAID</sequence>
<evidence type="ECO:0000256" key="1">
    <source>
        <dbReference type="SAM" id="MobiDB-lite"/>
    </source>
</evidence>
<evidence type="ECO:0000313" key="2">
    <source>
        <dbReference type="EMBL" id="KMQ88746.1"/>
    </source>
</evidence>
<name>A0A0J7KEW9_LASNI</name>
<accession>A0A0J7KEW9</accession>